<dbReference type="GO" id="GO:0010468">
    <property type="term" value="P:regulation of gene expression"/>
    <property type="evidence" value="ECO:0007669"/>
    <property type="project" value="TreeGrafter"/>
</dbReference>
<dbReference type="PROSITE" id="PS50104">
    <property type="entry name" value="TIR"/>
    <property type="match status" value="1"/>
</dbReference>
<dbReference type="Pfam" id="PF12796">
    <property type="entry name" value="Ank_2"/>
    <property type="match status" value="1"/>
</dbReference>
<evidence type="ECO:0000256" key="2">
    <source>
        <dbReference type="ARBA" id="ARBA00023043"/>
    </source>
</evidence>
<dbReference type="SUPFAM" id="SSF48403">
    <property type="entry name" value="Ankyrin repeat"/>
    <property type="match status" value="2"/>
</dbReference>
<feature type="transmembrane region" description="Helical" evidence="5">
    <location>
        <begin position="312"/>
        <end position="341"/>
    </location>
</feature>
<dbReference type="InterPro" id="IPR035897">
    <property type="entry name" value="Toll_tir_struct_dom_sf"/>
</dbReference>
<dbReference type="PANTHER" id="PTHR24124:SF14">
    <property type="entry name" value="CHROMOSOME UNDETERMINED SCAFFOLD_25, WHOLE GENOME SHOTGUN SEQUENCE"/>
    <property type="match status" value="1"/>
</dbReference>
<protein>
    <recommendedName>
        <fullName evidence="6">TIR domain-containing protein</fullName>
    </recommendedName>
</protein>
<feature type="region of interest" description="Disordered" evidence="4">
    <location>
        <begin position="1498"/>
        <end position="1524"/>
    </location>
</feature>
<evidence type="ECO:0000256" key="3">
    <source>
        <dbReference type="PROSITE-ProRule" id="PRU00023"/>
    </source>
</evidence>
<feature type="compositionally biased region" description="Low complexity" evidence="4">
    <location>
        <begin position="1468"/>
        <end position="1479"/>
    </location>
</feature>
<feature type="compositionally biased region" description="Low complexity" evidence="4">
    <location>
        <begin position="1416"/>
        <end position="1435"/>
    </location>
</feature>
<feature type="compositionally biased region" description="Low complexity" evidence="4">
    <location>
        <begin position="1498"/>
        <end position="1523"/>
    </location>
</feature>
<feature type="repeat" description="ANK" evidence="3">
    <location>
        <begin position="752"/>
        <end position="784"/>
    </location>
</feature>
<feature type="region of interest" description="Disordered" evidence="4">
    <location>
        <begin position="413"/>
        <end position="434"/>
    </location>
</feature>
<feature type="compositionally biased region" description="Low complexity" evidence="4">
    <location>
        <begin position="114"/>
        <end position="125"/>
    </location>
</feature>
<evidence type="ECO:0000256" key="5">
    <source>
        <dbReference type="SAM" id="Phobius"/>
    </source>
</evidence>
<dbReference type="PANTHER" id="PTHR24124">
    <property type="entry name" value="ANKYRIN REPEAT FAMILY A"/>
    <property type="match status" value="1"/>
</dbReference>
<feature type="region of interest" description="Disordered" evidence="4">
    <location>
        <begin position="1452"/>
        <end position="1479"/>
    </location>
</feature>
<dbReference type="GO" id="GO:0005634">
    <property type="term" value="C:nucleus"/>
    <property type="evidence" value="ECO:0007669"/>
    <property type="project" value="TreeGrafter"/>
</dbReference>
<feature type="repeat" description="ANK" evidence="3">
    <location>
        <begin position="719"/>
        <end position="751"/>
    </location>
</feature>
<feature type="region of interest" description="Disordered" evidence="4">
    <location>
        <begin position="1"/>
        <end position="38"/>
    </location>
</feature>
<name>A0AAD5LLN9_PYTIN</name>
<dbReference type="InterPro" id="IPR002110">
    <property type="entry name" value="Ankyrin_rpt"/>
</dbReference>
<feature type="compositionally biased region" description="Acidic residues" evidence="4">
    <location>
        <begin position="1548"/>
        <end position="1564"/>
    </location>
</feature>
<feature type="transmembrane region" description="Helical" evidence="5">
    <location>
        <begin position="265"/>
        <end position="291"/>
    </location>
</feature>
<feature type="repeat" description="ANK" evidence="3">
    <location>
        <begin position="580"/>
        <end position="612"/>
    </location>
</feature>
<feature type="compositionally biased region" description="Low complexity" evidence="4">
    <location>
        <begin position="166"/>
        <end position="175"/>
    </location>
</feature>
<sequence length="1645" mass="181752">MDDLIEGDYSRVTSPASGHQQYRRRSPALHKQDTLESEASAEAVEAALDHNTQRLLLLHDDDDETHGARTPPGSHKWTTDDLRGTSDTVHLSTSDLQLAFPSVHPRRDRHFDADPSGDPSADATATATTRSAAAFYEYALSGQAILESRASSRPLYRSHGAPLGGSSTAPAAAESADADSAHYGPHARFHNGAFQSNSYFAIRLLRLMQLIVVLDLVAIGCFFAWRRDDGAELSTPDANGASNALFVESPLTAVFTSDDGCTITISLAALLYFLFPAVVVLGLPASGVRCFEPFKRERRVSKGGRLRKVKRTIFLQCCEMTAVLLFVYLGVLTMLALYYVVVTKLFDCPNNPSAVGFGLGAVVVYALMYLQARYFTRFREHLKMQLGAFSEGDQTGGLKAHVLRAKMQRRRRRAQQQRDGLAQQQQQNPLEQKEGTPLEEIAAATASPPPPPRKQVIAFVRKRLFRGAQLGDLRLLHKTLKIARRHLGDGFAREMYPDASIVWWVSFSKKNPLHVAAYHGNIAAMELLYRANFEINSFDKVSRVRISTGDIFWNLARYFFRQPVVSTEDAYGAGSMFKSTLVTPLHCAVCTGRVDAVRWLIEHGADVNLCSRSSQRAEARLPAIFVADHPEIVKQLLTAGANQLVIPDPGHMNTITVLQLAYLRGNYAVAQVLENWGGDVALTPLHTAAAMNNTNRIRHYLRRRVNPDCLGELGYVGLNKRTPLHWAAVNGAIQAVEMLLDANANPNFADARGRTPLHWAARVNRVEVVKILLHHGADPNIVDEGGMTPLLCAACAGGTTPEMFKALVSRGANINHQLPATGDTALHIAVKLDDQQTAVALLSVGGDIMRMNHDGLRPIDCTTSTRLQFEIKRAAGNRDVMISYTHSHKEFALKLRKSLEDANITTWLDVMDPSGIGGGAVWREEIARGVTNAAVVMCILTDDYAQSQWCMKELALAKQVGTPIMAISTEHAHISEELQVYLYTRQIVPFEDAITSIDHVNEKEICYTYDELAYKRQLQLLLDGLRDEIEKRKEEIVRKNLHRLASGMTTMLTTSTPTAFDTSGMTGSILAGHNGSHISAASRALHNRTGSALTSRPNSHLHLTNPMQPFDERTPVMLMQEQSILDSDRGAGTAILRQPGRPKSLTAQAAMNRWNLRRRHANDSTLSSSSSTHGQFPEDLSNSIILDANGYYVHQTQQEQRVDQQLHPRASHMNGSILETVREVKQMTAEGECFVFICHGDHHGRFVKRLCAALCRDGGLHCFVDRRHRSQDGISSSPLRMDDLLMPSPRDPPSSSGSTHGPVTPMNDDDQQDMLARIHEAKEAILKCSAFVLILSEKTIRSQLVKDQLAFAEDKGKRILPVVVNRLEFSLDMQYSLSRSQFFHFFSSGDMIGFDRSVSQVLAALREEMFGISVEPETTPTTTTPQTATTTSTSSRLPKVLSYDRLGSLLEYEDDDSSHYDEQRHRQGSGQSAQSTQSSWLEAPLTLRLPSHNLSMLSAQSGRQGRSGSAGSSSSAPVSSSRPLTTDLSLHQSMMGNFTSLMRHMNHDDDEDHSDDGEVDDEDDDDFFPELTRAVSDGTYDDTDALDIEDGLALSSVRRQQLLQGSFVSRRRMSSIMSNSNASVSMLECRSEDDTKSVDAIKPAR</sequence>
<feature type="compositionally biased region" description="Basic and acidic residues" evidence="4">
    <location>
        <begin position="1629"/>
        <end position="1639"/>
    </location>
</feature>
<feature type="region of interest" description="Disordered" evidence="4">
    <location>
        <begin position="1544"/>
        <end position="1564"/>
    </location>
</feature>
<keyword evidence="8" id="KW-1185">Reference proteome</keyword>
<feature type="compositionally biased region" description="Polar residues" evidence="4">
    <location>
        <begin position="11"/>
        <end position="20"/>
    </location>
</feature>
<feature type="region of interest" description="Disordered" evidence="4">
    <location>
        <begin position="62"/>
        <end position="82"/>
    </location>
</feature>
<evidence type="ECO:0000259" key="6">
    <source>
        <dbReference type="PROSITE" id="PS50104"/>
    </source>
</evidence>
<proteinExistence type="predicted"/>
<dbReference type="Proteomes" id="UP001209570">
    <property type="component" value="Unassembled WGS sequence"/>
</dbReference>
<evidence type="ECO:0000313" key="7">
    <source>
        <dbReference type="EMBL" id="KAJ0405627.1"/>
    </source>
</evidence>
<dbReference type="Pfam" id="PF00023">
    <property type="entry name" value="Ank"/>
    <property type="match status" value="2"/>
</dbReference>
<feature type="region of interest" description="Disordered" evidence="4">
    <location>
        <begin position="1273"/>
        <end position="1309"/>
    </location>
</feature>
<keyword evidence="5" id="KW-1133">Transmembrane helix</keyword>
<gene>
    <name evidence="7" type="ORF">P43SY_007728</name>
</gene>
<dbReference type="SMART" id="SM00248">
    <property type="entry name" value="ANK"/>
    <property type="match status" value="8"/>
</dbReference>
<feature type="region of interest" description="Disordered" evidence="4">
    <location>
        <begin position="1622"/>
        <end position="1645"/>
    </location>
</feature>
<dbReference type="EMBL" id="JAKCXM010000042">
    <property type="protein sequence ID" value="KAJ0405627.1"/>
    <property type="molecule type" value="Genomic_DNA"/>
</dbReference>
<dbReference type="SMART" id="SM00255">
    <property type="entry name" value="TIR"/>
    <property type="match status" value="1"/>
</dbReference>
<feature type="region of interest" description="Disordered" evidence="4">
    <location>
        <begin position="99"/>
        <end position="125"/>
    </location>
</feature>
<feature type="repeat" description="ANK" evidence="3">
    <location>
        <begin position="785"/>
        <end position="815"/>
    </location>
</feature>
<dbReference type="PRINTS" id="PR01415">
    <property type="entry name" value="ANKYRIN"/>
</dbReference>
<keyword evidence="1" id="KW-0677">Repeat</keyword>
<keyword evidence="5" id="KW-0812">Transmembrane</keyword>
<evidence type="ECO:0000256" key="1">
    <source>
        <dbReference type="ARBA" id="ARBA00022737"/>
    </source>
</evidence>
<organism evidence="7 8">
    <name type="scientific">Pythium insidiosum</name>
    <name type="common">Pythiosis disease agent</name>
    <dbReference type="NCBI Taxonomy" id="114742"/>
    <lineage>
        <taxon>Eukaryota</taxon>
        <taxon>Sar</taxon>
        <taxon>Stramenopiles</taxon>
        <taxon>Oomycota</taxon>
        <taxon>Peronosporomycetes</taxon>
        <taxon>Pythiales</taxon>
        <taxon>Pythiaceae</taxon>
        <taxon>Pythium</taxon>
    </lineage>
</organism>
<reference evidence="7" key="1">
    <citation type="submission" date="2021-12" db="EMBL/GenBank/DDBJ databases">
        <title>Prjna785345.</title>
        <authorList>
            <person name="Rujirawat T."/>
            <person name="Krajaejun T."/>
        </authorList>
    </citation>
    <scope>NUCLEOTIDE SEQUENCE</scope>
    <source>
        <strain evidence="7">Pi057C3</strain>
    </source>
</reference>
<dbReference type="SUPFAM" id="SSF52200">
    <property type="entry name" value="Toll/Interleukin receptor TIR domain"/>
    <property type="match status" value="2"/>
</dbReference>
<dbReference type="Gene3D" id="1.25.40.20">
    <property type="entry name" value="Ankyrin repeat-containing domain"/>
    <property type="match status" value="3"/>
</dbReference>
<dbReference type="PROSITE" id="PS50088">
    <property type="entry name" value="ANK_REPEAT"/>
    <property type="match status" value="6"/>
</dbReference>
<feature type="domain" description="TIR" evidence="6">
    <location>
        <begin position="876"/>
        <end position="1044"/>
    </location>
</feature>
<feature type="transmembrane region" description="Helical" evidence="5">
    <location>
        <begin position="204"/>
        <end position="225"/>
    </location>
</feature>
<dbReference type="PROSITE" id="PS50297">
    <property type="entry name" value="ANK_REP_REGION"/>
    <property type="match status" value="6"/>
</dbReference>
<feature type="region of interest" description="Disordered" evidence="4">
    <location>
        <begin position="1413"/>
        <end position="1436"/>
    </location>
</feature>
<dbReference type="GO" id="GO:0007165">
    <property type="term" value="P:signal transduction"/>
    <property type="evidence" value="ECO:0007669"/>
    <property type="project" value="InterPro"/>
</dbReference>
<feature type="transmembrane region" description="Helical" evidence="5">
    <location>
        <begin position="353"/>
        <end position="370"/>
    </location>
</feature>
<dbReference type="InterPro" id="IPR036770">
    <property type="entry name" value="Ankyrin_rpt-contain_sf"/>
</dbReference>
<evidence type="ECO:0000313" key="8">
    <source>
        <dbReference type="Proteomes" id="UP001209570"/>
    </source>
</evidence>
<feature type="repeat" description="ANK" evidence="3">
    <location>
        <begin position="821"/>
        <end position="853"/>
    </location>
</feature>
<dbReference type="InterPro" id="IPR000157">
    <property type="entry name" value="TIR_dom"/>
</dbReference>
<comment type="caution">
    <text evidence="7">The sequence shown here is derived from an EMBL/GenBank/DDBJ whole genome shotgun (WGS) entry which is preliminary data.</text>
</comment>
<feature type="repeat" description="ANK" evidence="3">
    <location>
        <begin position="508"/>
        <end position="540"/>
    </location>
</feature>
<keyword evidence="2 3" id="KW-0040">ANK repeat</keyword>
<feature type="compositionally biased region" description="Low complexity" evidence="4">
    <location>
        <begin position="417"/>
        <end position="427"/>
    </location>
</feature>
<feature type="region of interest" description="Disordered" evidence="4">
    <location>
        <begin position="157"/>
        <end position="177"/>
    </location>
</feature>
<evidence type="ECO:0000256" key="4">
    <source>
        <dbReference type="SAM" id="MobiDB-lite"/>
    </source>
</evidence>
<dbReference type="Gene3D" id="3.40.50.10140">
    <property type="entry name" value="Toll/interleukin-1 receptor homology (TIR) domain"/>
    <property type="match status" value="2"/>
</dbReference>
<accession>A0AAD5LLN9</accession>
<dbReference type="Pfam" id="PF13676">
    <property type="entry name" value="TIR_2"/>
    <property type="match status" value="1"/>
</dbReference>
<keyword evidence="5" id="KW-0472">Membrane</keyword>